<dbReference type="EMBL" id="AE001437">
    <property type="protein sequence ID" value="AAK79610.1"/>
    <property type="molecule type" value="Genomic_DNA"/>
</dbReference>
<dbReference type="PIR" id="G97102">
    <property type="entry name" value="G97102"/>
</dbReference>
<gene>
    <name evidence="1" type="ordered locus">CA_C1644</name>
</gene>
<dbReference type="OrthoDB" id="1945667at2"/>
<evidence type="ECO:0000313" key="2">
    <source>
        <dbReference type="Proteomes" id="UP000000814"/>
    </source>
</evidence>
<dbReference type="eggNOG" id="COG5585">
    <property type="taxonomic scope" value="Bacteria"/>
</dbReference>
<proteinExistence type="predicted"/>
<reference evidence="1 2" key="1">
    <citation type="journal article" date="2001" name="J. Bacteriol.">
        <title>Genome sequence and comparative analysis of the solvent-producing bacterium Clostridium acetobutylicum.</title>
        <authorList>
            <person name="Nolling J."/>
            <person name="Breton G."/>
            <person name="Omelchenko M.V."/>
            <person name="Makarova K.S."/>
            <person name="Zeng Q."/>
            <person name="Gibson R."/>
            <person name="Lee H.M."/>
            <person name="Dubois J."/>
            <person name="Qiu D."/>
            <person name="Hitti J."/>
            <person name="Wolf Y.I."/>
            <person name="Tatusov R.L."/>
            <person name="Sabathe F."/>
            <person name="Doucette-Stamm L."/>
            <person name="Soucaille P."/>
            <person name="Daly M.J."/>
            <person name="Bennett G.N."/>
            <person name="Koonin E.V."/>
            <person name="Smith D.R."/>
        </authorList>
    </citation>
    <scope>NUCLEOTIDE SEQUENCE [LARGE SCALE GENOMIC DNA]</scope>
    <source>
        <strain evidence="2">ATCC 824 / DSM 792 / JCM 1419 / LMG 5710 / VKM B-1787</strain>
    </source>
</reference>
<accession>Q97IJ7</accession>
<protein>
    <submittedName>
        <fullName evidence="1">Uncharacterized protein</fullName>
    </submittedName>
</protein>
<dbReference type="KEGG" id="cac:CA_C1644"/>
<evidence type="ECO:0000313" key="1">
    <source>
        <dbReference type="EMBL" id="AAK79610.1"/>
    </source>
</evidence>
<dbReference type="HOGENOM" id="CLU_890531_0_0_9"/>
<dbReference type="STRING" id="272562.CA_C1644"/>
<dbReference type="Pfam" id="PF14412">
    <property type="entry name" value="AHH"/>
    <property type="match status" value="1"/>
</dbReference>
<name>Q97IJ7_CLOAB</name>
<organism evidence="1 2">
    <name type="scientific">Clostridium acetobutylicum (strain ATCC 824 / DSM 792 / JCM 1419 / IAM 19013 / LMG 5710 / NBRC 13948 / NRRL B-527 / VKM B-1787 / 2291 / W)</name>
    <dbReference type="NCBI Taxonomy" id="272562"/>
    <lineage>
        <taxon>Bacteria</taxon>
        <taxon>Bacillati</taxon>
        <taxon>Bacillota</taxon>
        <taxon>Clostridia</taxon>
        <taxon>Eubacteriales</taxon>
        <taxon>Clostridiaceae</taxon>
        <taxon>Clostridium</taxon>
    </lineage>
</organism>
<dbReference type="GeneID" id="44998140"/>
<dbReference type="Proteomes" id="UP000000814">
    <property type="component" value="Chromosome"/>
</dbReference>
<dbReference type="RefSeq" id="WP_010964951.1">
    <property type="nucleotide sequence ID" value="NC_003030.1"/>
</dbReference>
<dbReference type="AlphaFoldDB" id="Q97IJ7"/>
<keyword evidence="2" id="KW-1185">Reference proteome</keyword>
<dbReference type="PATRIC" id="fig|272562.8.peg.1846"/>
<sequence length="312" mass="33480">MLVAPGDIGAAAGKASKAESLLGKVGTFSKSIAVSSVENAKNIATLPWRTVDNIGSKVADLRTVLSEGKGAIGDLTKSVVVSSAKSAKNIINLPGRTIDDVKKAAGFVNGKLLPASGEAVKSFGKVLKNTGKDLKGLTRQVEVEMPGVGRVSVGPNIEFSEVVNDFKNEVGDIKDNFVKAVKSGENNADTIGDLSKFNFGNYLKKKRGNPPSGMSKPHAHHVAVKGNFSNRKKIIQTYAKYSSEVLKSVGIDPYYGIENIHWAPNEGHSNRYIKAIAKEFYEVKKLGGNKDDFVNKILDIVDKLRKGKFPPQ</sequence>
<dbReference type="InterPro" id="IPR032871">
    <property type="entry name" value="AHH_dom_containing"/>
</dbReference>